<dbReference type="PANTHER" id="PTHR43761:SF1">
    <property type="entry name" value="D-ISOMER SPECIFIC 2-HYDROXYACID DEHYDROGENASE CATALYTIC DOMAIN-CONTAINING PROTEIN-RELATED"/>
    <property type="match status" value="1"/>
</dbReference>
<comment type="caution">
    <text evidence="7">The sequence shown here is derived from an EMBL/GenBank/DDBJ whole genome shotgun (WGS) entry which is preliminary data.</text>
</comment>
<dbReference type="PROSITE" id="PS00671">
    <property type="entry name" value="D_2_HYDROXYACID_DH_3"/>
    <property type="match status" value="1"/>
</dbReference>
<dbReference type="InterPro" id="IPR029753">
    <property type="entry name" value="D-isomer_DH_CS"/>
</dbReference>
<dbReference type="InterPro" id="IPR006140">
    <property type="entry name" value="D-isomer_DH_NAD-bd"/>
</dbReference>
<evidence type="ECO:0000256" key="1">
    <source>
        <dbReference type="ARBA" id="ARBA00005854"/>
    </source>
</evidence>
<dbReference type="Proteomes" id="UP000319671">
    <property type="component" value="Unassembled WGS sequence"/>
</dbReference>
<evidence type="ECO:0000256" key="2">
    <source>
        <dbReference type="ARBA" id="ARBA00023002"/>
    </source>
</evidence>
<dbReference type="InterPro" id="IPR006139">
    <property type="entry name" value="D-isomer_2_OHA_DH_cat_dom"/>
</dbReference>
<gene>
    <name evidence="7" type="ORF">FB550_103247</name>
</gene>
<dbReference type="SUPFAM" id="SSF52283">
    <property type="entry name" value="Formate/glycerate dehydrogenase catalytic domain-like"/>
    <property type="match status" value="1"/>
</dbReference>
<dbReference type="InterPro" id="IPR050418">
    <property type="entry name" value="D-iso_2-hydroxyacid_DH_PdxB"/>
</dbReference>
<keyword evidence="2 4" id="KW-0560">Oxidoreductase</keyword>
<evidence type="ECO:0000259" key="5">
    <source>
        <dbReference type="Pfam" id="PF00389"/>
    </source>
</evidence>
<keyword evidence="8" id="KW-1185">Reference proteome</keyword>
<dbReference type="CDD" id="cd12162">
    <property type="entry name" value="2-Hacid_dh_4"/>
    <property type="match status" value="1"/>
</dbReference>
<evidence type="ECO:0000313" key="8">
    <source>
        <dbReference type="Proteomes" id="UP000319671"/>
    </source>
</evidence>
<evidence type="ECO:0000256" key="4">
    <source>
        <dbReference type="RuleBase" id="RU003719"/>
    </source>
</evidence>
<keyword evidence="3" id="KW-0520">NAD</keyword>
<protein>
    <submittedName>
        <fullName evidence="7">Glycerate dehydrogenase</fullName>
    </submittedName>
</protein>
<dbReference type="InterPro" id="IPR029752">
    <property type="entry name" value="D-isomer_DH_CS1"/>
</dbReference>
<organism evidence="7 8">
    <name type="scientific">Neobacillus bataviensis</name>
    <dbReference type="NCBI Taxonomy" id="220685"/>
    <lineage>
        <taxon>Bacteria</taxon>
        <taxon>Bacillati</taxon>
        <taxon>Bacillota</taxon>
        <taxon>Bacilli</taxon>
        <taxon>Bacillales</taxon>
        <taxon>Bacillaceae</taxon>
        <taxon>Neobacillus</taxon>
    </lineage>
</organism>
<dbReference type="Pfam" id="PF00389">
    <property type="entry name" value="2-Hacid_dh"/>
    <property type="match status" value="1"/>
</dbReference>
<dbReference type="RefSeq" id="WP_144563584.1">
    <property type="nucleotide sequence ID" value="NZ_VIVN01000003.1"/>
</dbReference>
<dbReference type="GO" id="GO:0016616">
    <property type="term" value="F:oxidoreductase activity, acting on the CH-OH group of donors, NAD or NADP as acceptor"/>
    <property type="evidence" value="ECO:0007669"/>
    <property type="project" value="InterPro"/>
</dbReference>
<reference evidence="7 8" key="1">
    <citation type="submission" date="2019-06" db="EMBL/GenBank/DDBJ databases">
        <title>Sorghum-associated microbial communities from plants grown in Nebraska, USA.</title>
        <authorList>
            <person name="Schachtman D."/>
        </authorList>
    </citation>
    <scope>NUCLEOTIDE SEQUENCE [LARGE SCALE GENOMIC DNA]</scope>
    <source>
        <strain evidence="7 8">2482</strain>
    </source>
</reference>
<dbReference type="GO" id="GO:0051287">
    <property type="term" value="F:NAD binding"/>
    <property type="evidence" value="ECO:0007669"/>
    <property type="project" value="InterPro"/>
</dbReference>
<dbReference type="Pfam" id="PF02826">
    <property type="entry name" value="2-Hacid_dh_C"/>
    <property type="match status" value="1"/>
</dbReference>
<evidence type="ECO:0000313" key="7">
    <source>
        <dbReference type="EMBL" id="TWE05072.1"/>
    </source>
</evidence>
<evidence type="ECO:0000256" key="3">
    <source>
        <dbReference type="ARBA" id="ARBA00023027"/>
    </source>
</evidence>
<dbReference type="Gene3D" id="3.40.50.720">
    <property type="entry name" value="NAD(P)-binding Rossmann-like Domain"/>
    <property type="match status" value="2"/>
</dbReference>
<dbReference type="EMBL" id="VIVN01000003">
    <property type="protein sequence ID" value="TWE05072.1"/>
    <property type="molecule type" value="Genomic_DNA"/>
</dbReference>
<dbReference type="AlphaFoldDB" id="A0A561DNY0"/>
<dbReference type="PROSITE" id="PS00065">
    <property type="entry name" value="D_2_HYDROXYACID_DH_1"/>
    <property type="match status" value="1"/>
</dbReference>
<dbReference type="InterPro" id="IPR036291">
    <property type="entry name" value="NAD(P)-bd_dom_sf"/>
</dbReference>
<name>A0A561DNY0_9BACI</name>
<accession>A0A561DNY0</accession>
<evidence type="ECO:0000259" key="6">
    <source>
        <dbReference type="Pfam" id="PF02826"/>
    </source>
</evidence>
<feature type="domain" description="D-isomer specific 2-hydroxyacid dehydrogenase NAD-binding" evidence="6">
    <location>
        <begin position="107"/>
        <end position="286"/>
    </location>
</feature>
<proteinExistence type="inferred from homology"/>
<sequence length="327" mass="35678">MNICILDGYTLNPGDLSWDGLSQIGKTEVYDRTPEDLIIERASNAEIILTNKTPLCQATLEKLPNLKYIGVLATGFDIVDTKAAEERGIVVSNIPTYGTESVSQMVFALLLEHCHHVQRHSDVVMEGQWGRNPDWCFWNYPLVELAGKTIGIVGLGRIGLQTARIASAFGMRILAYNNNHRNIDLPNFQWADLPDLMRQSDVVSLHCPLTPVTEGIINAENLSMMKPSAFIINTSRGKLVNNKDLAEALNAGVISGAGLDVLAVEPPEDTNPLLKAKNCIITPHIAWATKEARSRLLDLAVDNIKGFVAGSPKNVVNSITTTTAANL</sequence>
<comment type="similarity">
    <text evidence="1 4">Belongs to the D-isomer specific 2-hydroxyacid dehydrogenase family.</text>
</comment>
<dbReference type="SUPFAM" id="SSF51735">
    <property type="entry name" value="NAD(P)-binding Rossmann-fold domains"/>
    <property type="match status" value="1"/>
</dbReference>
<feature type="domain" description="D-isomer specific 2-hydroxyacid dehydrogenase catalytic" evidence="5">
    <location>
        <begin position="24"/>
        <end position="317"/>
    </location>
</feature>
<dbReference type="FunFam" id="3.40.50.720:FF:000203">
    <property type="entry name" value="D-3-phosphoglycerate dehydrogenase (SerA)"/>
    <property type="match status" value="1"/>
</dbReference>
<dbReference type="PANTHER" id="PTHR43761">
    <property type="entry name" value="D-ISOMER SPECIFIC 2-HYDROXYACID DEHYDROGENASE FAMILY PROTEIN (AFU_ORTHOLOGUE AFUA_1G13630)"/>
    <property type="match status" value="1"/>
</dbReference>